<dbReference type="RefSeq" id="WP_119892097.1">
    <property type="nucleotide sequence ID" value="NZ_CP032419.1"/>
</dbReference>
<dbReference type="Proteomes" id="UP000265560">
    <property type="component" value="Chromosome"/>
</dbReference>
<evidence type="ECO:0000313" key="2">
    <source>
        <dbReference type="Proteomes" id="UP000265560"/>
    </source>
</evidence>
<gene>
    <name evidence="1" type="ORF">D3880_03270</name>
</gene>
<protein>
    <submittedName>
        <fullName evidence="1">Uncharacterized protein</fullName>
    </submittedName>
</protein>
<proteinExistence type="predicted"/>
<keyword evidence="2" id="KW-1185">Reference proteome</keyword>
<name>A0A385YYJ0_9PSED</name>
<evidence type="ECO:0000313" key="1">
    <source>
        <dbReference type="EMBL" id="AYC31471.1"/>
    </source>
</evidence>
<reference evidence="2" key="1">
    <citation type="submission" date="2018-09" db="EMBL/GenBank/DDBJ databases">
        <authorList>
            <person name="Zhu H."/>
        </authorList>
    </citation>
    <scope>NUCLEOTIDE SEQUENCE [LARGE SCALE GENOMIC DNA]</scope>
    <source>
        <strain evidence="2">K2W31S-8</strain>
    </source>
</reference>
<dbReference type="KEGG" id="pcav:D3880_03270"/>
<sequence length="199" mass="21281">MTVQVVEHPAITLALGHGLDLPGQAARARAGAGGRPAVGAQLPNVVRGLGHLLDGLCADYSCTPEGWSEAQAARQVLSTRVPRRHAFLLFTLPAAGMRSLDEWAAALVYWPLAGHWPDAAASEVAGLGRYVPLAGRVAALPEGWDGMLVRALAPTPQARYEALSELQQALQTPLQPRRRPGAVLWLRCLAARLQRWGRG</sequence>
<dbReference type="EMBL" id="CP032419">
    <property type="protein sequence ID" value="AYC31471.1"/>
    <property type="molecule type" value="Genomic_DNA"/>
</dbReference>
<organism evidence="1 2">
    <name type="scientific">Pseudomonas cavernae</name>
    <dbReference type="NCBI Taxonomy" id="2320867"/>
    <lineage>
        <taxon>Bacteria</taxon>
        <taxon>Pseudomonadati</taxon>
        <taxon>Pseudomonadota</taxon>
        <taxon>Gammaproteobacteria</taxon>
        <taxon>Pseudomonadales</taxon>
        <taxon>Pseudomonadaceae</taxon>
        <taxon>Pseudomonas</taxon>
    </lineage>
</organism>
<dbReference type="AlphaFoldDB" id="A0A385YYJ0"/>
<dbReference type="OrthoDB" id="9801841at2"/>
<accession>A0A385YYJ0</accession>